<dbReference type="EMBL" id="MJIH01000001">
    <property type="protein sequence ID" value="OLR64914.1"/>
    <property type="molecule type" value="Genomic_DNA"/>
</dbReference>
<dbReference type="RefSeq" id="WP_075659556.1">
    <property type="nucleotide sequence ID" value="NZ_JABDSR010000002.1"/>
</dbReference>
<reference evidence="1 2" key="1">
    <citation type="journal article" date="2016" name="Appl. Environ. Microbiol.">
        <title>Function and Phylogeny of Bacterial Butyryl Coenzyme A:Acetate Transferases and Their Diversity in the Proximal Colon of Swine.</title>
        <authorList>
            <person name="Trachsel J."/>
            <person name="Bayles D.O."/>
            <person name="Looft T."/>
            <person name="Levine U.Y."/>
            <person name="Allen H.K."/>
        </authorList>
    </citation>
    <scope>NUCLEOTIDE SEQUENCE [LARGE SCALE GENOMIC DNA]</scope>
    <source>
        <strain evidence="1 2">35-6-1</strain>
    </source>
</reference>
<sequence>MNQKETINICFSQSLEGVLKDFNRELKILSIPISFDIGNLQEIENLEFQVCLDPYVENEINIRSILDKLEYLVASTTLKNFVIWYSEDSNEYCGMLYVLYKLRKTNNKNIYLINGSDVLYLNNLIIDIKRTSEITKEFIPLTMKKIKRINNIEKQNYIAEFKQNFNKKGTIRLYNSNYRRILNFSYSELVPDVYFALETKYNLEENILLIRDKLSYSYNIAAHMIEFLEKNNMIEIREGMIVKII</sequence>
<dbReference type="STRING" id="1465756.BIV18_04980"/>
<dbReference type="Proteomes" id="UP000187166">
    <property type="component" value="Unassembled WGS sequence"/>
</dbReference>
<accession>A0A1U7LZU8</accession>
<accession>A0A848R9N8</accession>
<keyword evidence="2" id="KW-1185">Reference proteome</keyword>
<comment type="caution">
    <text evidence="1">The sequence shown here is derived from an EMBL/GenBank/DDBJ whole genome shotgun (WGS) entry which is preliminary data.</text>
</comment>
<dbReference type="Pfam" id="PF08874">
    <property type="entry name" value="DUF1835"/>
    <property type="match status" value="1"/>
</dbReference>
<gene>
    <name evidence="1" type="ORF">BIV18_04980</name>
</gene>
<proteinExistence type="predicted"/>
<name>A0A1U7LZU8_9FIRM</name>
<evidence type="ECO:0000313" key="2">
    <source>
        <dbReference type="Proteomes" id="UP000187166"/>
    </source>
</evidence>
<dbReference type="InterPro" id="IPR014973">
    <property type="entry name" value="DUF1835"/>
</dbReference>
<protein>
    <submittedName>
        <fullName evidence="1">Uncharacterized protein</fullName>
    </submittedName>
</protein>
<dbReference type="AlphaFoldDB" id="A0A1U7LZU8"/>
<evidence type="ECO:0000313" key="1">
    <source>
        <dbReference type="EMBL" id="OLR64914.1"/>
    </source>
</evidence>
<organism evidence="1 2">
    <name type="scientific">Peptoniphilus porci</name>
    <dbReference type="NCBI Taxonomy" id="2652280"/>
    <lineage>
        <taxon>Bacteria</taxon>
        <taxon>Bacillati</taxon>
        <taxon>Bacillota</taxon>
        <taxon>Tissierellia</taxon>
        <taxon>Tissierellales</taxon>
        <taxon>Peptoniphilaceae</taxon>
        <taxon>Peptoniphilus</taxon>
    </lineage>
</organism>